<evidence type="ECO:0000313" key="3">
    <source>
        <dbReference type="Proteomes" id="UP001139409"/>
    </source>
</evidence>
<keyword evidence="3" id="KW-1185">Reference proteome</keyword>
<dbReference type="Proteomes" id="UP001139409">
    <property type="component" value="Unassembled WGS sequence"/>
</dbReference>
<dbReference type="RefSeq" id="WP_225697189.1">
    <property type="nucleotide sequence ID" value="NZ_JAIXNE010000001.1"/>
</dbReference>
<organism evidence="2 3">
    <name type="scientific">Fulvivirga sedimenti</name>
    <dbReference type="NCBI Taxonomy" id="2879465"/>
    <lineage>
        <taxon>Bacteria</taxon>
        <taxon>Pseudomonadati</taxon>
        <taxon>Bacteroidota</taxon>
        <taxon>Cytophagia</taxon>
        <taxon>Cytophagales</taxon>
        <taxon>Fulvivirgaceae</taxon>
        <taxon>Fulvivirga</taxon>
    </lineage>
</organism>
<proteinExistence type="predicted"/>
<feature type="chain" id="PRO_5040722555" evidence="1">
    <location>
        <begin position="23"/>
        <end position="134"/>
    </location>
</feature>
<keyword evidence="1" id="KW-0732">Signal</keyword>
<feature type="signal peptide" evidence="1">
    <location>
        <begin position="1"/>
        <end position="22"/>
    </location>
</feature>
<dbReference type="EMBL" id="JAIXNE010000001">
    <property type="protein sequence ID" value="MCA6074084.1"/>
    <property type="molecule type" value="Genomic_DNA"/>
</dbReference>
<comment type="caution">
    <text evidence="2">The sequence shown here is derived from an EMBL/GenBank/DDBJ whole genome shotgun (WGS) entry which is preliminary data.</text>
</comment>
<dbReference type="AlphaFoldDB" id="A0A9X1HPS1"/>
<sequence length="134" mass="15000">MKRTTTLLTLVLATLFSISAMATDPINGTPEVKILPTEAGKLKVLYVNGHEKTVHVKIFGQDGLLIDDKVKLNNTDNGFIKMYNLKKLDAGKYWIEISDASMVVKYEITYQNNQMVWATYWDGMLPADEGLASN</sequence>
<reference evidence="2" key="1">
    <citation type="submission" date="2021-09" db="EMBL/GenBank/DDBJ databases">
        <title>Fulvivirga sp. isolated from coastal sediment.</title>
        <authorList>
            <person name="Yu H."/>
        </authorList>
    </citation>
    <scope>NUCLEOTIDE SEQUENCE</scope>
    <source>
        <strain evidence="2">1062</strain>
    </source>
</reference>
<evidence type="ECO:0000313" key="2">
    <source>
        <dbReference type="EMBL" id="MCA6074084.1"/>
    </source>
</evidence>
<accession>A0A9X1HPS1</accession>
<protein>
    <submittedName>
        <fullName evidence="2">Uncharacterized protein</fullName>
    </submittedName>
</protein>
<name>A0A9X1HPS1_9BACT</name>
<gene>
    <name evidence="2" type="ORF">LDX50_04350</name>
</gene>
<evidence type="ECO:0000256" key="1">
    <source>
        <dbReference type="SAM" id="SignalP"/>
    </source>
</evidence>